<dbReference type="AlphaFoldDB" id="A0A0C3E5K1"/>
<reference evidence="2" key="2">
    <citation type="submission" date="2015-01" db="EMBL/GenBank/DDBJ databases">
        <title>Evolutionary Origins and Diversification of the Mycorrhizal Mutualists.</title>
        <authorList>
            <consortium name="DOE Joint Genome Institute"/>
            <consortium name="Mycorrhizal Genomics Consortium"/>
            <person name="Kohler A."/>
            <person name="Kuo A."/>
            <person name="Nagy L.G."/>
            <person name="Floudas D."/>
            <person name="Copeland A."/>
            <person name="Barry K.W."/>
            <person name="Cichocki N."/>
            <person name="Veneault-Fourrey C."/>
            <person name="LaButti K."/>
            <person name="Lindquist E.A."/>
            <person name="Lipzen A."/>
            <person name="Lundell T."/>
            <person name="Morin E."/>
            <person name="Murat C."/>
            <person name="Riley R."/>
            <person name="Ohm R."/>
            <person name="Sun H."/>
            <person name="Tunlid A."/>
            <person name="Henrissat B."/>
            <person name="Grigoriev I.V."/>
            <person name="Hibbett D.S."/>
            <person name="Martin F."/>
        </authorList>
    </citation>
    <scope>NUCLEOTIDE SEQUENCE [LARGE SCALE GENOMIC DNA]</scope>
    <source>
        <strain evidence="2">Foug A</strain>
    </source>
</reference>
<proteinExistence type="predicted"/>
<dbReference type="EMBL" id="KN822010">
    <property type="protein sequence ID" value="KIM68070.1"/>
    <property type="molecule type" value="Genomic_DNA"/>
</dbReference>
<accession>A0A0C3E5K1</accession>
<evidence type="ECO:0000313" key="2">
    <source>
        <dbReference type="Proteomes" id="UP000053989"/>
    </source>
</evidence>
<organism evidence="1 2">
    <name type="scientific">Scleroderma citrinum Foug A</name>
    <dbReference type="NCBI Taxonomy" id="1036808"/>
    <lineage>
        <taxon>Eukaryota</taxon>
        <taxon>Fungi</taxon>
        <taxon>Dikarya</taxon>
        <taxon>Basidiomycota</taxon>
        <taxon>Agaricomycotina</taxon>
        <taxon>Agaricomycetes</taxon>
        <taxon>Agaricomycetidae</taxon>
        <taxon>Boletales</taxon>
        <taxon>Sclerodermatineae</taxon>
        <taxon>Sclerodermataceae</taxon>
        <taxon>Scleroderma</taxon>
    </lineage>
</organism>
<dbReference type="InParanoid" id="A0A0C3E5K1"/>
<keyword evidence="2" id="KW-1185">Reference proteome</keyword>
<dbReference type="Proteomes" id="UP000053989">
    <property type="component" value="Unassembled WGS sequence"/>
</dbReference>
<sequence length="91" mass="10590">MQPPSLQVRISNESDIFRKEKRHGKDHYDSRITECYCTSIEIAVQHYAQVERCPPSKIGCTNDIDNRLSRLLVSRTRSRYHAWSTIGVIVK</sequence>
<gene>
    <name evidence="1" type="ORF">SCLCIDRAFT_1000052</name>
</gene>
<name>A0A0C3E5K1_9AGAM</name>
<dbReference type="HOGENOM" id="CLU_2428369_0_0_1"/>
<protein>
    <submittedName>
        <fullName evidence="1">Uncharacterized protein</fullName>
    </submittedName>
</protein>
<reference evidence="1 2" key="1">
    <citation type="submission" date="2014-04" db="EMBL/GenBank/DDBJ databases">
        <authorList>
            <consortium name="DOE Joint Genome Institute"/>
            <person name="Kuo A."/>
            <person name="Kohler A."/>
            <person name="Nagy L.G."/>
            <person name="Floudas D."/>
            <person name="Copeland A."/>
            <person name="Barry K.W."/>
            <person name="Cichocki N."/>
            <person name="Veneault-Fourrey C."/>
            <person name="LaButti K."/>
            <person name="Lindquist E.A."/>
            <person name="Lipzen A."/>
            <person name="Lundell T."/>
            <person name="Morin E."/>
            <person name="Murat C."/>
            <person name="Sun H."/>
            <person name="Tunlid A."/>
            <person name="Henrissat B."/>
            <person name="Grigoriev I.V."/>
            <person name="Hibbett D.S."/>
            <person name="Martin F."/>
            <person name="Nordberg H.P."/>
            <person name="Cantor M.N."/>
            <person name="Hua S.X."/>
        </authorList>
    </citation>
    <scope>NUCLEOTIDE SEQUENCE [LARGE SCALE GENOMIC DNA]</scope>
    <source>
        <strain evidence="1 2">Foug A</strain>
    </source>
</reference>
<evidence type="ECO:0000313" key="1">
    <source>
        <dbReference type="EMBL" id="KIM68070.1"/>
    </source>
</evidence>